<evidence type="ECO:0000313" key="3">
    <source>
        <dbReference type="Proteomes" id="UP001066276"/>
    </source>
</evidence>
<evidence type="ECO:0000313" key="2">
    <source>
        <dbReference type="EMBL" id="KAJ1206482.1"/>
    </source>
</evidence>
<protein>
    <submittedName>
        <fullName evidence="2">Uncharacterized protein</fullName>
    </submittedName>
</protein>
<feature type="non-terminal residue" evidence="2">
    <location>
        <position position="66"/>
    </location>
</feature>
<evidence type="ECO:0000256" key="1">
    <source>
        <dbReference type="SAM" id="MobiDB-lite"/>
    </source>
</evidence>
<dbReference type="Proteomes" id="UP001066276">
    <property type="component" value="Chromosome 1_2"/>
</dbReference>
<accession>A0AAV7VY21</accession>
<sequence>MSVKPRVLCTAMSVGVKWYCRQRRRHENQNTGDKGHQVSPGVDGRAATQGVMTQRRKCGQMKSDNV</sequence>
<proteinExistence type="predicted"/>
<comment type="caution">
    <text evidence="2">The sequence shown here is derived from an EMBL/GenBank/DDBJ whole genome shotgun (WGS) entry which is preliminary data.</text>
</comment>
<feature type="region of interest" description="Disordered" evidence="1">
    <location>
        <begin position="25"/>
        <end position="66"/>
    </location>
</feature>
<name>A0AAV7VY21_PLEWA</name>
<organism evidence="2 3">
    <name type="scientific">Pleurodeles waltl</name>
    <name type="common">Iberian ribbed newt</name>
    <dbReference type="NCBI Taxonomy" id="8319"/>
    <lineage>
        <taxon>Eukaryota</taxon>
        <taxon>Metazoa</taxon>
        <taxon>Chordata</taxon>
        <taxon>Craniata</taxon>
        <taxon>Vertebrata</taxon>
        <taxon>Euteleostomi</taxon>
        <taxon>Amphibia</taxon>
        <taxon>Batrachia</taxon>
        <taxon>Caudata</taxon>
        <taxon>Salamandroidea</taxon>
        <taxon>Salamandridae</taxon>
        <taxon>Pleurodelinae</taxon>
        <taxon>Pleurodeles</taxon>
    </lineage>
</organism>
<dbReference type="EMBL" id="JANPWB010000002">
    <property type="protein sequence ID" value="KAJ1206482.1"/>
    <property type="molecule type" value="Genomic_DNA"/>
</dbReference>
<dbReference type="AlphaFoldDB" id="A0AAV7VY21"/>
<keyword evidence="3" id="KW-1185">Reference proteome</keyword>
<reference evidence="2" key="1">
    <citation type="journal article" date="2022" name="bioRxiv">
        <title>Sequencing and chromosome-scale assembly of the giantPleurodeles waltlgenome.</title>
        <authorList>
            <person name="Brown T."/>
            <person name="Elewa A."/>
            <person name="Iarovenko S."/>
            <person name="Subramanian E."/>
            <person name="Araus A.J."/>
            <person name="Petzold A."/>
            <person name="Susuki M."/>
            <person name="Suzuki K.-i.T."/>
            <person name="Hayashi T."/>
            <person name="Toyoda A."/>
            <person name="Oliveira C."/>
            <person name="Osipova E."/>
            <person name="Leigh N.D."/>
            <person name="Simon A."/>
            <person name="Yun M.H."/>
        </authorList>
    </citation>
    <scope>NUCLEOTIDE SEQUENCE</scope>
    <source>
        <strain evidence="2">20211129_DDA</strain>
        <tissue evidence="2">Liver</tissue>
    </source>
</reference>
<gene>
    <name evidence="2" type="ORF">NDU88_001887</name>
</gene>